<evidence type="ECO:0000259" key="1">
    <source>
        <dbReference type="Pfam" id="PF03184"/>
    </source>
</evidence>
<proteinExistence type="predicted"/>
<dbReference type="AlphaFoldDB" id="A0A397F065"/>
<dbReference type="VEuPathDB" id="FungiDB:H257_06487"/>
<organism evidence="2 3">
    <name type="scientific">Aphanomyces astaci</name>
    <name type="common">Crayfish plague agent</name>
    <dbReference type="NCBI Taxonomy" id="112090"/>
    <lineage>
        <taxon>Eukaryota</taxon>
        <taxon>Sar</taxon>
        <taxon>Stramenopiles</taxon>
        <taxon>Oomycota</taxon>
        <taxon>Saprolegniomycetes</taxon>
        <taxon>Saprolegniales</taxon>
        <taxon>Verrucalvaceae</taxon>
        <taxon>Aphanomyces</taxon>
    </lineage>
</organism>
<dbReference type="EMBL" id="QUTE01012990">
    <property type="protein sequence ID" value="RHZ05665.1"/>
    <property type="molecule type" value="Genomic_DNA"/>
</dbReference>
<accession>A0A397F065</accession>
<sequence>MSATRRGVREKRWPPEVNSWVSEYAIAHPCFYIEELEEALRLQFPSLNNISASTICRALMHDLGLTRKEKRAREAAEFELRDYYRRLSPYYSCPDQLVFVDETSKDGRDSIRKYAWSKRYQKAIVDLPFSLPRRTVRSWLAERLELLAYDGNKKNNKLEPGGRYKEFPDPPGLQTVLAEVAAEFARDFHHEYACYCKDCVFNVDETGMYYDLPPSYIWEVRGGSSKLSAGEKHSMRMTAVLTVRADGTKLPLMFIMRGTPGGRIESSEFPTFPCEHYYAVQTKAWMYGRVWAQYLQEVLGESIEEPSVVLMDNFEGHVSAPSYKIMYEEVVMAPFKRNLSNLWLLEEQIIGDDPYSLTAQQKRMAMVQRPISAWDLVSEDVVRRSFEKAIPAPEHNANQ</sequence>
<protein>
    <recommendedName>
        <fullName evidence="1">DDE-1 domain-containing protein</fullName>
    </recommendedName>
</protein>
<dbReference type="InterPro" id="IPR004875">
    <property type="entry name" value="DDE_SF_endonuclease_dom"/>
</dbReference>
<feature type="domain" description="DDE-1" evidence="1">
    <location>
        <begin position="236"/>
        <end position="333"/>
    </location>
</feature>
<name>A0A397F065_APHAT</name>
<evidence type="ECO:0000313" key="3">
    <source>
        <dbReference type="Proteomes" id="UP000266196"/>
    </source>
</evidence>
<dbReference type="Proteomes" id="UP000266196">
    <property type="component" value="Unassembled WGS sequence"/>
</dbReference>
<reference evidence="2 3" key="1">
    <citation type="submission" date="2018-08" db="EMBL/GenBank/DDBJ databases">
        <title>Aphanomyces genome sequencing and annotation.</title>
        <authorList>
            <person name="Minardi D."/>
            <person name="Oidtmann B."/>
            <person name="Van Der Giezen M."/>
            <person name="Studholme D.J."/>
        </authorList>
    </citation>
    <scope>NUCLEOTIDE SEQUENCE [LARGE SCALE GENOMIC DNA]</scope>
    <source>
        <strain evidence="2 3">197901</strain>
    </source>
</reference>
<dbReference type="GO" id="GO:0003676">
    <property type="term" value="F:nucleic acid binding"/>
    <property type="evidence" value="ECO:0007669"/>
    <property type="project" value="InterPro"/>
</dbReference>
<dbReference type="Pfam" id="PF03184">
    <property type="entry name" value="DDE_1"/>
    <property type="match status" value="1"/>
</dbReference>
<comment type="caution">
    <text evidence="2">The sequence shown here is derived from an EMBL/GenBank/DDBJ whole genome shotgun (WGS) entry which is preliminary data.</text>
</comment>
<gene>
    <name evidence="2" type="ORF">DYB31_007923</name>
</gene>
<evidence type="ECO:0000313" key="2">
    <source>
        <dbReference type="EMBL" id="RHZ05665.1"/>
    </source>
</evidence>